<dbReference type="Gene3D" id="1.10.10.10">
    <property type="entry name" value="Winged helix-like DNA-binding domain superfamily/Winged helix DNA-binding domain"/>
    <property type="match status" value="1"/>
</dbReference>
<keyword evidence="4" id="KW-0804">Transcription</keyword>
<gene>
    <name evidence="6" type="ORF">SAMN04487824_12325</name>
</gene>
<evidence type="ECO:0000256" key="1">
    <source>
        <dbReference type="ARBA" id="ARBA00009437"/>
    </source>
</evidence>
<keyword evidence="3 6" id="KW-0238">DNA-binding</keyword>
<dbReference type="RefSeq" id="WP_090847410.1">
    <property type="nucleotide sequence ID" value="NZ_FMZL01000023.1"/>
</dbReference>
<dbReference type="PANTHER" id="PTHR30346">
    <property type="entry name" value="TRANSCRIPTIONAL DUAL REGULATOR HCAR-RELATED"/>
    <property type="match status" value="1"/>
</dbReference>
<dbReference type="InterPro" id="IPR005119">
    <property type="entry name" value="LysR_subst-bd"/>
</dbReference>
<accession>A0A1G6MPD1</accession>
<dbReference type="FunFam" id="1.10.10.10:FF:000001">
    <property type="entry name" value="LysR family transcriptional regulator"/>
    <property type="match status" value="1"/>
</dbReference>
<dbReference type="SUPFAM" id="SSF46785">
    <property type="entry name" value="Winged helix' DNA-binding domain"/>
    <property type="match status" value="1"/>
</dbReference>
<dbReference type="PRINTS" id="PR00039">
    <property type="entry name" value="HTHLYSR"/>
</dbReference>
<reference evidence="7" key="1">
    <citation type="submission" date="2016-10" db="EMBL/GenBank/DDBJ databases">
        <authorList>
            <person name="Varghese N."/>
            <person name="Submissions S."/>
        </authorList>
    </citation>
    <scope>NUCLEOTIDE SEQUENCE [LARGE SCALE GENOMIC DNA]</scope>
    <source>
        <strain evidence="7">DSM 22619</strain>
    </source>
</reference>
<evidence type="ECO:0000256" key="2">
    <source>
        <dbReference type="ARBA" id="ARBA00023015"/>
    </source>
</evidence>
<dbReference type="PANTHER" id="PTHR30346:SF0">
    <property type="entry name" value="HCA OPERON TRANSCRIPTIONAL ACTIVATOR HCAR"/>
    <property type="match status" value="1"/>
</dbReference>
<dbReference type="SUPFAM" id="SSF53850">
    <property type="entry name" value="Periplasmic binding protein-like II"/>
    <property type="match status" value="1"/>
</dbReference>
<dbReference type="Pfam" id="PF00126">
    <property type="entry name" value="HTH_1"/>
    <property type="match status" value="1"/>
</dbReference>
<sequence length="279" mass="30931">MELEQLRQLVAIADYGTMSKAAEQLHISQPSISRSVHALEHELGQDLFTHTRNSVILNDAGAIAVDGARKVLADVQTMRGDLDEHAKRMRTIRLGTVAPAPMWLLTERTVAAHPGTIFSTEYMDEQDLEKGLLDRTVDLAILMHPLALPTVSSRRLLTENLSVEMPPNSDLAGMDHVTWNDLNGRPFLVLESIGFWMGVVRDNLPDSQIIVQQDPQVFTQLIASSDLLNFVTDASAFSRPTTGRVRIPIWGTGASATYFAVCLNDSSDQVRRVLDLFEE</sequence>
<dbReference type="InterPro" id="IPR000847">
    <property type="entry name" value="LysR_HTH_N"/>
</dbReference>
<evidence type="ECO:0000259" key="5">
    <source>
        <dbReference type="PROSITE" id="PS50931"/>
    </source>
</evidence>
<dbReference type="GO" id="GO:0032993">
    <property type="term" value="C:protein-DNA complex"/>
    <property type="evidence" value="ECO:0007669"/>
    <property type="project" value="TreeGrafter"/>
</dbReference>
<dbReference type="Gene3D" id="3.40.190.290">
    <property type="match status" value="1"/>
</dbReference>
<proteinExistence type="inferred from homology"/>
<evidence type="ECO:0000313" key="7">
    <source>
        <dbReference type="Proteomes" id="UP000198528"/>
    </source>
</evidence>
<feature type="domain" description="HTH lysR-type" evidence="5">
    <location>
        <begin position="1"/>
        <end position="58"/>
    </location>
</feature>
<dbReference type="GO" id="GO:0003677">
    <property type="term" value="F:DNA binding"/>
    <property type="evidence" value="ECO:0007669"/>
    <property type="project" value="UniProtKB-KW"/>
</dbReference>
<dbReference type="InterPro" id="IPR036390">
    <property type="entry name" value="WH_DNA-bd_sf"/>
</dbReference>
<dbReference type="EMBL" id="FMZL01000023">
    <property type="protein sequence ID" value="SDC56815.1"/>
    <property type="molecule type" value="Genomic_DNA"/>
</dbReference>
<organism evidence="6 7">
    <name type="scientific">Parafannyhessea umbonata</name>
    <dbReference type="NCBI Taxonomy" id="604330"/>
    <lineage>
        <taxon>Bacteria</taxon>
        <taxon>Bacillati</taxon>
        <taxon>Actinomycetota</taxon>
        <taxon>Coriobacteriia</taxon>
        <taxon>Coriobacteriales</taxon>
        <taxon>Atopobiaceae</taxon>
        <taxon>Parafannyhessea</taxon>
    </lineage>
</organism>
<evidence type="ECO:0000256" key="4">
    <source>
        <dbReference type="ARBA" id="ARBA00023163"/>
    </source>
</evidence>
<dbReference type="PROSITE" id="PS50931">
    <property type="entry name" value="HTH_LYSR"/>
    <property type="match status" value="1"/>
</dbReference>
<evidence type="ECO:0000256" key="3">
    <source>
        <dbReference type="ARBA" id="ARBA00023125"/>
    </source>
</evidence>
<dbReference type="AlphaFoldDB" id="A0A1G6MPD1"/>
<dbReference type="CDD" id="cd05466">
    <property type="entry name" value="PBP2_LTTR_substrate"/>
    <property type="match status" value="1"/>
</dbReference>
<dbReference type="GO" id="GO:0003700">
    <property type="term" value="F:DNA-binding transcription factor activity"/>
    <property type="evidence" value="ECO:0007669"/>
    <property type="project" value="InterPro"/>
</dbReference>
<keyword evidence="2" id="KW-0805">Transcription regulation</keyword>
<evidence type="ECO:0000313" key="6">
    <source>
        <dbReference type="EMBL" id="SDC56815.1"/>
    </source>
</evidence>
<protein>
    <submittedName>
        <fullName evidence="6">DNA-binding transcriptional regulator, LysR family</fullName>
    </submittedName>
</protein>
<dbReference type="InterPro" id="IPR036388">
    <property type="entry name" value="WH-like_DNA-bd_sf"/>
</dbReference>
<dbReference type="Proteomes" id="UP000198528">
    <property type="component" value="Unassembled WGS sequence"/>
</dbReference>
<comment type="similarity">
    <text evidence="1">Belongs to the LysR transcriptional regulatory family.</text>
</comment>
<keyword evidence="7" id="KW-1185">Reference proteome</keyword>
<dbReference type="Pfam" id="PF03466">
    <property type="entry name" value="LysR_substrate"/>
    <property type="match status" value="1"/>
</dbReference>
<name>A0A1G6MPD1_9ACTN</name>